<keyword evidence="3" id="KW-0378">Hydrolase</keyword>
<organism evidence="3 4">
    <name type="scientific">Leptospira ryugenii</name>
    <dbReference type="NCBI Taxonomy" id="1917863"/>
    <lineage>
        <taxon>Bacteria</taxon>
        <taxon>Pseudomonadati</taxon>
        <taxon>Spirochaetota</taxon>
        <taxon>Spirochaetia</taxon>
        <taxon>Leptospirales</taxon>
        <taxon>Leptospiraceae</taxon>
        <taxon>Leptospira</taxon>
    </lineage>
</organism>
<dbReference type="Gene3D" id="3.40.50.1820">
    <property type="entry name" value="alpha/beta hydrolase"/>
    <property type="match status" value="1"/>
</dbReference>
<accession>A0A2P2DVP2</accession>
<dbReference type="Pfam" id="PF12697">
    <property type="entry name" value="Abhydrolase_6"/>
    <property type="match status" value="1"/>
</dbReference>
<evidence type="ECO:0000313" key="4">
    <source>
        <dbReference type="Proteomes" id="UP000245133"/>
    </source>
</evidence>
<dbReference type="PANTHER" id="PTHR43798">
    <property type="entry name" value="MONOACYLGLYCEROL LIPASE"/>
    <property type="match status" value="1"/>
</dbReference>
<feature type="domain" description="AB hydrolase-1" evidence="2">
    <location>
        <begin position="48"/>
        <end position="250"/>
    </location>
</feature>
<name>A0A2P2DVP2_9LEPT</name>
<evidence type="ECO:0000259" key="2">
    <source>
        <dbReference type="Pfam" id="PF12697"/>
    </source>
</evidence>
<dbReference type="OrthoDB" id="9779853at2"/>
<evidence type="ECO:0000313" key="3">
    <source>
        <dbReference type="EMBL" id="GBF48712.1"/>
    </source>
</evidence>
<gene>
    <name evidence="3" type="ORF">LPTSP4_02120</name>
</gene>
<evidence type="ECO:0000256" key="1">
    <source>
        <dbReference type="SAM" id="SignalP"/>
    </source>
</evidence>
<proteinExistence type="predicted"/>
<keyword evidence="1" id="KW-0732">Signal</keyword>
<dbReference type="InterPro" id="IPR000073">
    <property type="entry name" value="AB_hydrolase_1"/>
</dbReference>
<protein>
    <submittedName>
        <fullName evidence="3">Alpha/beta hydrolase family protein</fullName>
    </submittedName>
</protein>
<dbReference type="SUPFAM" id="SSF53474">
    <property type="entry name" value="alpha/beta-Hydrolases"/>
    <property type="match status" value="1"/>
</dbReference>
<feature type="signal peptide" evidence="1">
    <location>
        <begin position="1"/>
        <end position="18"/>
    </location>
</feature>
<dbReference type="InterPro" id="IPR050266">
    <property type="entry name" value="AB_hydrolase_sf"/>
</dbReference>
<comment type="caution">
    <text evidence="3">The sequence shown here is derived from an EMBL/GenBank/DDBJ whole genome shotgun (WGS) entry which is preliminary data.</text>
</comment>
<dbReference type="Proteomes" id="UP000245133">
    <property type="component" value="Unassembled WGS sequence"/>
</dbReference>
<sequence>MKVFLGFFVCCLYIFGQAALSGESVSHYQLANHHLDYIACPKNKVRLLVFIHGSPGASSDYESYLLDTDLQKEFCLVSVDRPGFGKSTASDWKPNLVQQTNAIRNLLLQFIKDNNLSPKAIYLVGHSYGGPLAFLLRGFHNEARYVILLSSPMDPNLEELHWYNHLAAYSVIQFVLPKTWIRSNEEMFTLKSDLISIRKDSKPLPEDILLVHGEKDGLVPFQNTEYLEKLYPNLPKLLIPISGAGHLIPWQEYAAVKESILTFVKRHR</sequence>
<dbReference type="AlphaFoldDB" id="A0A2P2DVP2"/>
<dbReference type="GO" id="GO:0047372">
    <property type="term" value="F:monoacylglycerol lipase activity"/>
    <property type="evidence" value="ECO:0007669"/>
    <property type="project" value="TreeGrafter"/>
</dbReference>
<dbReference type="RefSeq" id="WP_108972827.1">
    <property type="nucleotide sequence ID" value="NZ_BFBB01000002.1"/>
</dbReference>
<dbReference type="GO" id="GO:0016020">
    <property type="term" value="C:membrane"/>
    <property type="evidence" value="ECO:0007669"/>
    <property type="project" value="TreeGrafter"/>
</dbReference>
<dbReference type="EMBL" id="BFBB01000002">
    <property type="protein sequence ID" value="GBF48712.1"/>
    <property type="molecule type" value="Genomic_DNA"/>
</dbReference>
<dbReference type="GO" id="GO:0046464">
    <property type="term" value="P:acylglycerol catabolic process"/>
    <property type="evidence" value="ECO:0007669"/>
    <property type="project" value="TreeGrafter"/>
</dbReference>
<reference evidence="3 4" key="1">
    <citation type="submission" date="2018-02" db="EMBL/GenBank/DDBJ databases">
        <title>Novel Leptospira species isolated from soil and water in Japan.</title>
        <authorList>
            <person name="Nakao R."/>
            <person name="Masuzawa T."/>
        </authorList>
    </citation>
    <scope>NUCLEOTIDE SEQUENCE [LARGE SCALE GENOMIC DNA]</scope>
    <source>
        <strain evidence="3 4">YH101</strain>
    </source>
</reference>
<dbReference type="InterPro" id="IPR029058">
    <property type="entry name" value="AB_hydrolase_fold"/>
</dbReference>
<keyword evidence="4" id="KW-1185">Reference proteome</keyword>
<feature type="chain" id="PRO_5015118909" evidence="1">
    <location>
        <begin position="19"/>
        <end position="268"/>
    </location>
</feature>
<dbReference type="PANTHER" id="PTHR43798:SF5">
    <property type="entry name" value="MONOACYLGLYCEROL LIPASE ABHD6"/>
    <property type="match status" value="1"/>
</dbReference>